<dbReference type="PATRIC" id="fig|35623.3.peg.1281"/>
<keyword evidence="1" id="KW-0472">Membrane</keyword>
<dbReference type="KEGG" id="aoc:Aocu_12820"/>
<keyword evidence="1" id="KW-1133">Transmembrane helix</keyword>
<name>A0A061ABW0_9MOLU</name>
<evidence type="ECO:0000313" key="2">
    <source>
        <dbReference type="EMBL" id="CDR31355.1"/>
    </source>
</evidence>
<dbReference type="Proteomes" id="UP000032434">
    <property type="component" value="Chromosome 1"/>
</dbReference>
<evidence type="ECO:0000313" key="3">
    <source>
        <dbReference type="Proteomes" id="UP000032434"/>
    </source>
</evidence>
<keyword evidence="1" id="KW-0812">Transmembrane</keyword>
<evidence type="ECO:0000256" key="1">
    <source>
        <dbReference type="SAM" id="Phobius"/>
    </source>
</evidence>
<dbReference type="HOGENOM" id="CLU_1551920_0_0_14"/>
<evidence type="ECO:0008006" key="4">
    <source>
        <dbReference type="Google" id="ProtNLM"/>
    </source>
</evidence>
<accession>A0A061ABW0</accession>
<feature type="transmembrane region" description="Helical" evidence="1">
    <location>
        <begin position="47"/>
        <end position="67"/>
    </location>
</feature>
<organism evidence="2 3">
    <name type="scientific">Acholeplasma oculi</name>
    <dbReference type="NCBI Taxonomy" id="35623"/>
    <lineage>
        <taxon>Bacteria</taxon>
        <taxon>Bacillati</taxon>
        <taxon>Mycoplasmatota</taxon>
        <taxon>Mollicutes</taxon>
        <taxon>Acholeplasmatales</taxon>
        <taxon>Acholeplasmataceae</taxon>
        <taxon>Acholeplasma</taxon>
    </lineage>
</organism>
<dbReference type="EMBL" id="LK028559">
    <property type="protein sequence ID" value="CDR31355.1"/>
    <property type="molecule type" value="Genomic_DNA"/>
</dbReference>
<protein>
    <recommendedName>
        <fullName evidence="4">YcxB-like protein</fullName>
    </recommendedName>
</protein>
<dbReference type="AlphaFoldDB" id="A0A061ABW0"/>
<gene>
    <name evidence="2" type="ORF">Aocu_12820</name>
</gene>
<dbReference type="RefSeq" id="WP_045749782.1">
    <property type="nucleotide sequence ID" value="NZ_FUZK01000001.1"/>
</dbReference>
<reference evidence="3" key="1">
    <citation type="submission" date="2014-05" db="EMBL/GenBank/DDBJ databases">
        <authorList>
            <person name="Kube M."/>
        </authorList>
    </citation>
    <scope>NUCLEOTIDE SEQUENCE [LARGE SCALE GENOMIC DNA]</scope>
</reference>
<keyword evidence="3" id="KW-1185">Reference proteome</keyword>
<proteinExistence type="predicted"/>
<feature type="transmembrane region" description="Helical" evidence="1">
    <location>
        <begin position="24"/>
        <end position="41"/>
    </location>
</feature>
<sequence>MFKFIITDLHQAHLLALSQLRKNSIKVGIFFIVIFGLLAFLELKDDLTSIVGYLWIAFGILFPYLIIQSPKNNLKQSLLHAKHIYTSIYTITFEKDYIRVHQDDDGRLNDTLYYYDRIYKVDSFNTHLIIHTHFNNLLILPISCLFEGDKDDLVPYINYLLDGRITVTQSKK</sequence>
<dbReference type="InParanoid" id="A0A061ABW0"/>